<proteinExistence type="predicted"/>
<dbReference type="CDD" id="cd00090">
    <property type="entry name" value="HTH_ARSR"/>
    <property type="match status" value="1"/>
</dbReference>
<dbReference type="Gene3D" id="1.10.10.10">
    <property type="entry name" value="Winged helix-like DNA-binding domain superfamily/Winged helix DNA-binding domain"/>
    <property type="match status" value="1"/>
</dbReference>
<dbReference type="RefSeq" id="WP_377466476.1">
    <property type="nucleotide sequence ID" value="NZ_JBHUOP010000003.1"/>
</dbReference>
<keyword evidence="3" id="KW-1185">Reference proteome</keyword>
<reference evidence="3" key="1">
    <citation type="journal article" date="2019" name="Int. J. Syst. Evol. Microbiol.">
        <title>The Global Catalogue of Microorganisms (GCM) 10K type strain sequencing project: providing services to taxonomists for standard genome sequencing and annotation.</title>
        <authorList>
            <consortium name="The Broad Institute Genomics Platform"/>
            <consortium name="The Broad Institute Genome Sequencing Center for Infectious Disease"/>
            <person name="Wu L."/>
            <person name="Ma J."/>
        </authorList>
    </citation>
    <scope>NUCLEOTIDE SEQUENCE [LARGE SCALE GENOMIC DNA]</scope>
    <source>
        <strain evidence="3">KCTC 33576</strain>
    </source>
</reference>
<accession>A0ABW5XFR4</accession>
<dbReference type="SUPFAM" id="SSF46785">
    <property type="entry name" value="Winged helix' DNA-binding domain"/>
    <property type="match status" value="1"/>
</dbReference>
<dbReference type="Pfam" id="PF12840">
    <property type="entry name" value="HTH_20"/>
    <property type="match status" value="1"/>
</dbReference>
<dbReference type="InterPro" id="IPR036388">
    <property type="entry name" value="WH-like_DNA-bd_sf"/>
</dbReference>
<sequence length="198" mass="21727">MTQPQPIHDPAHIKALAHPIRLALLDFLGSVPQATATQCAEAIKESVASCSFHLRTLAKHGYIEQADAPDAKSKPWRVLPANRSRSFEPDSPAKAAAISALTNAMISQLAVRVNEFITAAPTLPEEAINRALVTAQNLWLTDQEHEELMSVIEKALSTFHKRNEDPSLRPEGASHSRMFLVMTPELSAYESNTPEENS</sequence>
<name>A0ABW5XFR4_9MICO</name>
<dbReference type="Proteomes" id="UP001597391">
    <property type="component" value="Unassembled WGS sequence"/>
</dbReference>
<dbReference type="EMBL" id="JBHUOP010000003">
    <property type="protein sequence ID" value="MFD2840604.1"/>
    <property type="molecule type" value="Genomic_DNA"/>
</dbReference>
<dbReference type="InterPro" id="IPR011991">
    <property type="entry name" value="ArsR-like_HTH"/>
</dbReference>
<protein>
    <submittedName>
        <fullName evidence="2">Winged helix-turn-helix domain-containing protein</fullName>
    </submittedName>
</protein>
<organism evidence="2 3">
    <name type="scientific">Populibacterium corticicola</name>
    <dbReference type="NCBI Taxonomy" id="1812826"/>
    <lineage>
        <taxon>Bacteria</taxon>
        <taxon>Bacillati</taxon>
        <taxon>Actinomycetota</taxon>
        <taxon>Actinomycetes</taxon>
        <taxon>Micrococcales</taxon>
        <taxon>Jonesiaceae</taxon>
        <taxon>Populibacterium</taxon>
    </lineage>
</organism>
<evidence type="ECO:0000313" key="3">
    <source>
        <dbReference type="Proteomes" id="UP001597391"/>
    </source>
</evidence>
<evidence type="ECO:0000259" key="1">
    <source>
        <dbReference type="SMART" id="SM00418"/>
    </source>
</evidence>
<dbReference type="SMART" id="SM00418">
    <property type="entry name" value="HTH_ARSR"/>
    <property type="match status" value="1"/>
</dbReference>
<comment type="caution">
    <text evidence="2">The sequence shown here is derived from an EMBL/GenBank/DDBJ whole genome shotgun (WGS) entry which is preliminary data.</text>
</comment>
<feature type="domain" description="HTH arsR-type" evidence="1">
    <location>
        <begin position="11"/>
        <end position="102"/>
    </location>
</feature>
<dbReference type="InterPro" id="IPR036390">
    <property type="entry name" value="WH_DNA-bd_sf"/>
</dbReference>
<evidence type="ECO:0000313" key="2">
    <source>
        <dbReference type="EMBL" id="MFD2840604.1"/>
    </source>
</evidence>
<gene>
    <name evidence="2" type="ORF">ACFSYH_08475</name>
</gene>
<dbReference type="InterPro" id="IPR001845">
    <property type="entry name" value="HTH_ArsR_DNA-bd_dom"/>
</dbReference>